<sequence>MKIGIIGATGNFGNVVFNEAQDRGHEVTAIVRNAAKAKKMLGDDIKVIEKDALSLTKADLSGFDAIVNASAIQPAYLNLDLATKLVSFFREDEHTHLLFISGASSLIKADGTIQINDILKTFAGQPWIDTPLQQVHELQFLQWIDNVKWTVMTPQSDFIAGDKTKYRLGTNEIMTDKNGKSQVSFGNFAAALVDELETPKHVQQQFTVVDD</sequence>
<dbReference type="PANTHER" id="PTHR43355">
    <property type="entry name" value="FLAVIN REDUCTASE (NADPH)"/>
    <property type="match status" value="1"/>
</dbReference>
<dbReference type="RefSeq" id="WP_057775546.1">
    <property type="nucleotide sequence ID" value="NZ_BBIM01000025.1"/>
</dbReference>
<keyword evidence="3" id="KW-1185">Reference proteome</keyword>
<reference evidence="3" key="1">
    <citation type="submission" date="2024-06" db="EMBL/GenBank/DDBJ databases">
        <authorList>
            <person name="Chang H.C."/>
            <person name="Mun S.Y."/>
        </authorList>
    </citation>
    <scope>NUCLEOTIDE SEQUENCE [LARGE SCALE GENOMIC DNA]</scope>
    <source>
        <strain evidence="3">KT1</strain>
    </source>
</reference>
<dbReference type="InterPro" id="IPR036291">
    <property type="entry name" value="NAD(P)-bd_dom_sf"/>
</dbReference>
<accession>A0ABZ0Q1V8</accession>
<evidence type="ECO:0000313" key="2">
    <source>
        <dbReference type="EMBL" id="WPC20904.1"/>
    </source>
</evidence>
<dbReference type="SUPFAM" id="SSF51735">
    <property type="entry name" value="NAD(P)-binding Rossmann-fold domains"/>
    <property type="match status" value="1"/>
</dbReference>
<dbReference type="EMBL" id="CP104778">
    <property type="protein sequence ID" value="WPC20904.1"/>
    <property type="molecule type" value="Genomic_DNA"/>
</dbReference>
<organism evidence="2 3">
    <name type="scientific">Pediococcus inopinatus</name>
    <dbReference type="NCBI Taxonomy" id="114090"/>
    <lineage>
        <taxon>Bacteria</taxon>
        <taxon>Bacillati</taxon>
        <taxon>Bacillota</taxon>
        <taxon>Bacilli</taxon>
        <taxon>Lactobacillales</taxon>
        <taxon>Lactobacillaceae</taxon>
        <taxon>Pediococcus</taxon>
    </lineage>
</organism>
<dbReference type="Pfam" id="PF13460">
    <property type="entry name" value="NAD_binding_10"/>
    <property type="match status" value="1"/>
</dbReference>
<dbReference type="Proteomes" id="UP001302696">
    <property type="component" value="Chromosome"/>
</dbReference>
<dbReference type="Gene3D" id="3.40.50.720">
    <property type="entry name" value="NAD(P)-binding Rossmann-like Domain"/>
    <property type="match status" value="1"/>
</dbReference>
<protein>
    <submittedName>
        <fullName evidence="2">NAD(P)H-binding protein</fullName>
    </submittedName>
</protein>
<proteinExistence type="predicted"/>
<dbReference type="InterPro" id="IPR016040">
    <property type="entry name" value="NAD(P)-bd_dom"/>
</dbReference>
<evidence type="ECO:0000313" key="3">
    <source>
        <dbReference type="Proteomes" id="UP001302696"/>
    </source>
</evidence>
<evidence type="ECO:0000259" key="1">
    <source>
        <dbReference type="Pfam" id="PF13460"/>
    </source>
</evidence>
<name>A0ABZ0Q1V8_9LACO</name>
<dbReference type="InterPro" id="IPR051606">
    <property type="entry name" value="Polyketide_Oxido-like"/>
</dbReference>
<feature type="domain" description="NAD(P)-binding" evidence="1">
    <location>
        <begin position="7"/>
        <end position="199"/>
    </location>
</feature>
<gene>
    <name evidence="2" type="ORF">N6G96_06240</name>
</gene>
<dbReference type="PANTHER" id="PTHR43355:SF2">
    <property type="entry name" value="FLAVIN REDUCTASE (NADPH)"/>
    <property type="match status" value="1"/>
</dbReference>